<dbReference type="AlphaFoldDB" id="A0A9R1WAT4"/>
<keyword evidence="4" id="KW-1185">Reference proteome</keyword>
<keyword evidence="1" id="KW-0175">Coiled coil</keyword>
<evidence type="ECO:0000256" key="2">
    <source>
        <dbReference type="SAM" id="MobiDB-lite"/>
    </source>
</evidence>
<evidence type="ECO:0000256" key="1">
    <source>
        <dbReference type="SAM" id="Coils"/>
    </source>
</evidence>
<feature type="coiled-coil region" evidence="1">
    <location>
        <begin position="94"/>
        <end position="157"/>
    </location>
</feature>
<protein>
    <submittedName>
        <fullName evidence="3">Uncharacterized protein</fullName>
    </submittedName>
</protein>
<accession>A0A9R1WAT4</accession>
<evidence type="ECO:0000313" key="4">
    <source>
        <dbReference type="Proteomes" id="UP000235145"/>
    </source>
</evidence>
<organism evidence="3 4">
    <name type="scientific">Lactuca sativa</name>
    <name type="common">Garden lettuce</name>
    <dbReference type="NCBI Taxonomy" id="4236"/>
    <lineage>
        <taxon>Eukaryota</taxon>
        <taxon>Viridiplantae</taxon>
        <taxon>Streptophyta</taxon>
        <taxon>Embryophyta</taxon>
        <taxon>Tracheophyta</taxon>
        <taxon>Spermatophyta</taxon>
        <taxon>Magnoliopsida</taxon>
        <taxon>eudicotyledons</taxon>
        <taxon>Gunneridae</taxon>
        <taxon>Pentapetalae</taxon>
        <taxon>asterids</taxon>
        <taxon>campanulids</taxon>
        <taxon>Asterales</taxon>
        <taxon>Asteraceae</taxon>
        <taxon>Cichorioideae</taxon>
        <taxon>Cichorieae</taxon>
        <taxon>Lactucinae</taxon>
        <taxon>Lactuca</taxon>
    </lineage>
</organism>
<proteinExistence type="predicted"/>
<feature type="region of interest" description="Disordered" evidence="2">
    <location>
        <begin position="241"/>
        <end position="329"/>
    </location>
</feature>
<comment type="caution">
    <text evidence="3">The sequence shown here is derived from an EMBL/GenBank/DDBJ whole genome shotgun (WGS) entry which is preliminary data.</text>
</comment>
<dbReference type="EMBL" id="NBSK02000003">
    <property type="protein sequence ID" value="KAJ0218993.1"/>
    <property type="molecule type" value="Genomic_DNA"/>
</dbReference>
<sequence length="629" mass="71041">MSTVQSDDDDDSPDLNDKLDTLIASSSSSVYSEAVVKAIVEKVLKEHDTSIQKATEVVTASVLSSKKVVDDDKTLIHDARIFLESLQGAAEANANKVNATIESLSKSLQAEKQKFDQVCSSLETDQASLQSSIESLLEKLQADLALENKILDELTRQTTLIKTQSVWLTQAHKEIEELKYELHVMKSWVSDVYALLSNILDTHDSVLTITARRHLADILRPGLDTLSGLPGVLASVFTPQQGGERTEDLPNQTLQQPLKSQVSTGPKDNEALGSGVNEKDKGIMGEEEEEEETKEAALKRKKRDREFDENSRIARKAEERERKHKEAHDTLESRKILVDVGAEAIDSPSTHWLELVVSFDCENPKDSQFDMPITRKAFVFHCFEPTVAIPSPDLKTDRDLVDYHLEFPHPQYLTWSAKKIMTVKVMKPTSAGKFINVKFKVTRGSDNSLHVISLADLTNLNPHDWILSNNILLTNLQQYEPIIDHIKQMLVCYIHEVAKRDQEIALVLRKRPTVKPIGKVCDVNKMKMGVIDSKYRTVMFTRGEGQKYVFALDNKHLFSTTCLEHIIDIIHRTTLGGYDRSYVIVTDRELALMNAYANVSNTRKNMKECVDNFQADNMTNELDDFYFVH</sequence>
<name>A0A9R1WAT4_LACSA</name>
<feature type="compositionally biased region" description="Polar residues" evidence="2">
    <location>
        <begin position="241"/>
        <end position="266"/>
    </location>
</feature>
<gene>
    <name evidence="3" type="ORF">LSAT_V11C300144980</name>
</gene>
<feature type="compositionally biased region" description="Basic and acidic residues" evidence="2">
    <location>
        <begin position="294"/>
        <end position="329"/>
    </location>
</feature>
<evidence type="ECO:0000313" key="3">
    <source>
        <dbReference type="EMBL" id="KAJ0218993.1"/>
    </source>
</evidence>
<dbReference type="Proteomes" id="UP000235145">
    <property type="component" value="Unassembled WGS sequence"/>
</dbReference>
<reference evidence="3 4" key="1">
    <citation type="journal article" date="2017" name="Nat. Commun.">
        <title>Genome assembly with in vitro proximity ligation data and whole-genome triplication in lettuce.</title>
        <authorList>
            <person name="Reyes-Chin-Wo S."/>
            <person name="Wang Z."/>
            <person name="Yang X."/>
            <person name="Kozik A."/>
            <person name="Arikit S."/>
            <person name="Song C."/>
            <person name="Xia L."/>
            <person name="Froenicke L."/>
            <person name="Lavelle D.O."/>
            <person name="Truco M.J."/>
            <person name="Xia R."/>
            <person name="Zhu S."/>
            <person name="Xu C."/>
            <person name="Xu H."/>
            <person name="Xu X."/>
            <person name="Cox K."/>
            <person name="Korf I."/>
            <person name="Meyers B.C."/>
            <person name="Michelmore R.W."/>
        </authorList>
    </citation>
    <scope>NUCLEOTIDE SEQUENCE [LARGE SCALE GENOMIC DNA]</scope>
    <source>
        <strain evidence="4">cv. Salinas</strain>
        <tissue evidence="3">Seedlings</tissue>
    </source>
</reference>